<evidence type="ECO:0000313" key="3">
    <source>
        <dbReference type="Proteomes" id="UP000196230"/>
    </source>
</evidence>
<dbReference type="Proteomes" id="UP000196230">
    <property type="component" value="Unassembled WGS sequence"/>
</dbReference>
<dbReference type="AlphaFoldDB" id="A0A1R4IXX0"/>
<protein>
    <submittedName>
        <fullName evidence="2">Uncharacterized protein</fullName>
    </submittedName>
</protein>
<evidence type="ECO:0000256" key="1">
    <source>
        <dbReference type="SAM" id="MobiDB-lite"/>
    </source>
</evidence>
<evidence type="ECO:0000313" key="2">
    <source>
        <dbReference type="EMBL" id="SJN24415.1"/>
    </source>
</evidence>
<sequence length="37" mass="3923">MQRTQGRATGRWGRNGGGGKVDREGPGKEVDDPGRSP</sequence>
<feature type="compositionally biased region" description="Low complexity" evidence="1">
    <location>
        <begin position="1"/>
        <end position="12"/>
    </location>
</feature>
<dbReference type="EMBL" id="FUKP01000032">
    <property type="protein sequence ID" value="SJN24415.1"/>
    <property type="molecule type" value="Genomic_DNA"/>
</dbReference>
<gene>
    <name evidence="2" type="ORF">FM125_05085</name>
</gene>
<organism evidence="2 3">
    <name type="scientific">Micrococcus lylae</name>
    <dbReference type="NCBI Taxonomy" id="1273"/>
    <lineage>
        <taxon>Bacteria</taxon>
        <taxon>Bacillati</taxon>
        <taxon>Actinomycetota</taxon>
        <taxon>Actinomycetes</taxon>
        <taxon>Micrococcales</taxon>
        <taxon>Micrococcaceae</taxon>
        <taxon>Micrococcus</taxon>
    </lineage>
</organism>
<reference evidence="2 3" key="1">
    <citation type="submission" date="2017-02" db="EMBL/GenBank/DDBJ databases">
        <authorList>
            <person name="Peterson S.W."/>
        </authorList>
    </citation>
    <scope>NUCLEOTIDE SEQUENCE [LARGE SCALE GENOMIC DNA]</scope>
    <source>
        <strain evidence="2 3">2B3F</strain>
    </source>
</reference>
<proteinExistence type="predicted"/>
<feature type="region of interest" description="Disordered" evidence="1">
    <location>
        <begin position="1"/>
        <end position="37"/>
    </location>
</feature>
<accession>A0A1R4IXX0</accession>
<name>A0A1R4IXX0_9MICC</name>
<feature type="compositionally biased region" description="Basic and acidic residues" evidence="1">
    <location>
        <begin position="20"/>
        <end position="37"/>
    </location>
</feature>